<sequence>MGAGNESIGLLIVHIRQQLETAFAELDAWFDQSAPLRAFVPTRGGWTVDQILEHTALTNHYLLILIEKGAQKALNNTSGLDLAQELAAHSFQYGKLDEVGLFGSFGWMRPEHMEPRGNKSGQEVREQLKQQLRQCLDVLDRLPNGEGVLYRTTMTVNNLGKIDVYEYVYFLAKHAQRHLAQMQRNAAEYAQATTEAD</sequence>
<dbReference type="AlphaFoldDB" id="A0A7L4ZXE8"/>
<dbReference type="RefSeq" id="WP_151076995.1">
    <property type="nucleotide sequence ID" value="NZ_CP047647.1"/>
</dbReference>
<feature type="domain" description="DinB-like" evidence="1">
    <location>
        <begin position="19"/>
        <end position="182"/>
    </location>
</feature>
<evidence type="ECO:0000313" key="3">
    <source>
        <dbReference type="Proteomes" id="UP000326380"/>
    </source>
</evidence>
<proteinExistence type="predicted"/>
<dbReference type="SUPFAM" id="SSF109854">
    <property type="entry name" value="DinB/YfiT-like putative metalloenzymes"/>
    <property type="match status" value="1"/>
</dbReference>
<organism evidence="2 3">
    <name type="scientific">Hymenobacter busanensis</name>
    <dbReference type="NCBI Taxonomy" id="2607656"/>
    <lineage>
        <taxon>Bacteria</taxon>
        <taxon>Pseudomonadati</taxon>
        <taxon>Bacteroidota</taxon>
        <taxon>Cytophagia</taxon>
        <taxon>Cytophagales</taxon>
        <taxon>Hymenobacteraceae</taxon>
        <taxon>Hymenobacter</taxon>
    </lineage>
</organism>
<protein>
    <submittedName>
        <fullName evidence="2">DinB family protein</fullName>
    </submittedName>
</protein>
<evidence type="ECO:0000259" key="1">
    <source>
        <dbReference type="Pfam" id="PF12867"/>
    </source>
</evidence>
<comment type="caution">
    <text evidence="2">The sequence shown here is derived from an EMBL/GenBank/DDBJ whole genome shotgun (WGS) entry which is preliminary data.</text>
</comment>
<accession>A0A7L4ZXE8</accession>
<dbReference type="Proteomes" id="UP000326380">
    <property type="component" value="Unassembled WGS sequence"/>
</dbReference>
<dbReference type="Pfam" id="PF12867">
    <property type="entry name" value="DinB_2"/>
    <property type="match status" value="1"/>
</dbReference>
<name>A0A7L4ZXE8_9BACT</name>
<dbReference type="Gene3D" id="1.20.120.450">
    <property type="entry name" value="dinb family like domain"/>
    <property type="match status" value="1"/>
</dbReference>
<gene>
    <name evidence="2" type="ORF">F0P96_01615</name>
</gene>
<reference evidence="2 3" key="1">
    <citation type="submission" date="2019-09" db="EMBL/GenBank/DDBJ databases">
        <title>Genome sequence of Hymenobacter sp. M3.</title>
        <authorList>
            <person name="Srinivasan S."/>
        </authorList>
    </citation>
    <scope>NUCLEOTIDE SEQUENCE [LARGE SCALE GENOMIC DNA]</scope>
    <source>
        <strain evidence="2 3">M3</strain>
    </source>
</reference>
<dbReference type="InterPro" id="IPR034660">
    <property type="entry name" value="DinB/YfiT-like"/>
</dbReference>
<keyword evidence="3" id="KW-1185">Reference proteome</keyword>
<dbReference type="InterPro" id="IPR024775">
    <property type="entry name" value="DinB-like"/>
</dbReference>
<evidence type="ECO:0000313" key="2">
    <source>
        <dbReference type="EMBL" id="KAA9339347.1"/>
    </source>
</evidence>
<dbReference type="EMBL" id="VTWU01000001">
    <property type="protein sequence ID" value="KAA9339347.1"/>
    <property type="molecule type" value="Genomic_DNA"/>
</dbReference>